<feature type="compositionally biased region" description="Basic and acidic residues" evidence="13">
    <location>
        <begin position="600"/>
        <end position="625"/>
    </location>
</feature>
<dbReference type="SUPFAM" id="SSF55961">
    <property type="entry name" value="Bet v1-like"/>
    <property type="match status" value="1"/>
</dbReference>
<comment type="caution">
    <text evidence="15">The sequence shown here is derived from an EMBL/GenBank/DDBJ whole genome shotgun (WGS) entry which is preliminary data.</text>
</comment>
<keyword evidence="6" id="KW-0479">Metal-binding</keyword>
<sequence>MVIEMEKRKWLWKRRPSDKSPGETESSSSLSSYSERYSDEQDALKEFPDHDKQSPEVTSKAASIDDESKESLRCLTEKLSAALANVSAKDDLVKQHAKVAEEAIAGWEKAENEVAVLKQQLDAAVQQNLTLEVRVSHLDGALKECVRQLRQARDEQEKMIQDAMAEKNELESEKTALEKQLLKLQTQVEAGKAEMPTSTDPDILARLMYLEKENTALKIELLSCSEVLEIRTIERDLSTQAAETASKQQLESIKKLTKLEAECRKLQAMARKSSPFNDQRSSAVSSFYVDSVTDSQSDSGERLNTVDHDALKMSKLETREYEPSCSNSWASALIAELDQFKNEKAMPKTLAACSIEIDMMDDFLEMEQLAALSETANKTPSVTSDVVPHDSPNIENPLAAEYNFIRQRVAELEQKLEKIEAEKTELENALNESQDALKVSSLQLKETQTRLEGLQKDLDVVNESKELLEFQLYGMEVEARTMSVHIDSLKTEVEREKSLSSDMEAKCLELENELRKRAQEAEAQQTSSSNGELKIKQEDLAVAADKLAECQKTIASLGKQLQSLATLEDFLIDTANLPGGGSVVAKAGGELWKLHVNETFTPKRDSDPTKVEEENVSHSTNRNEGESPASSSSSSTSSATQASTGKSKNGFGKLFSRTIATATAISLSLPFSLCRSNKSYTRKFVKGSFGVFALYGEEGGIPDKKSSWLTIFNVEDPRPKVPQSKGKFLDANQALEVARYDLQYCDWRARQDVLTIMLLHEKVVEVLNPLARDYKSIGTMKKELAELQEELSHAHNQVHISETRVSAALDKLAYMEELVNDRLLQERSTVESECTSSSASTSTGLLDTPKSKQPRRTLNVSGPVQDYSSRLKNFWYPVAFSADLKVDTMLPIDCFEQSWVIFRGADGKPGCVRNTCAHRACPLDLGSVNEGRIQCPYHGWEYSTDGKCEKMPSTRLLNVKIKALPCFEQEGMIWIWPGNDPPAATLPSLLPPSGFQIHAEIVMELPVEHGLLLDNLLDLAHAPFTHTSTFAKGWSVPSLVKFLTPASGLQGYWDPYPIDMEFRPPCMVLSTIGISKPGKLEGQSTKQCSTHLHQLHVCLPASRQKTRLLYRMSLDFAPLLKHIPFMQYVWRHFAEQVLNEDLRLVLGQQDRMLNGANIWNLPVSYDKLGVSKYIIVVDVPMLNKRQLDETIHVFISESWQGNTEIKVMQDDPLNTVAAEPKIS</sequence>
<evidence type="ECO:0000256" key="2">
    <source>
        <dbReference type="ARBA" id="ARBA00005921"/>
    </source>
</evidence>
<keyword evidence="16" id="KW-1185">Reference proteome</keyword>
<dbReference type="AlphaFoldDB" id="A0AAN8Y136"/>
<feature type="compositionally biased region" description="Basic and acidic residues" evidence="13">
    <location>
        <begin position="1"/>
        <end position="22"/>
    </location>
</feature>
<evidence type="ECO:0000256" key="12">
    <source>
        <dbReference type="SAM" id="Coils"/>
    </source>
</evidence>
<keyword evidence="3" id="KW-0150">Chloroplast</keyword>
<dbReference type="SUPFAM" id="SSF50022">
    <property type="entry name" value="ISP domain"/>
    <property type="match status" value="1"/>
</dbReference>
<keyword evidence="5" id="KW-0001">2Fe-2S</keyword>
<evidence type="ECO:0000256" key="9">
    <source>
        <dbReference type="ARBA" id="ARBA00023004"/>
    </source>
</evidence>
<keyword evidence="10" id="KW-0411">Iron-sulfur</keyword>
<keyword evidence="4" id="KW-0934">Plastid</keyword>
<feature type="region of interest" description="Disordered" evidence="13">
    <location>
        <begin position="600"/>
        <end position="646"/>
    </location>
</feature>
<dbReference type="Pfam" id="PF00355">
    <property type="entry name" value="Rieske"/>
    <property type="match status" value="1"/>
</dbReference>
<dbReference type="InterPro" id="IPR017941">
    <property type="entry name" value="Rieske_2Fe-2S"/>
</dbReference>
<protein>
    <recommendedName>
        <fullName evidence="14">Rieske domain-containing protein</fullName>
    </recommendedName>
</protein>
<organism evidence="15 16">
    <name type="scientific">Solanum bulbocastanum</name>
    <name type="common">Wild potato</name>
    <dbReference type="NCBI Taxonomy" id="147425"/>
    <lineage>
        <taxon>Eukaryota</taxon>
        <taxon>Viridiplantae</taxon>
        <taxon>Streptophyta</taxon>
        <taxon>Embryophyta</taxon>
        <taxon>Tracheophyta</taxon>
        <taxon>Spermatophyta</taxon>
        <taxon>Magnoliopsida</taxon>
        <taxon>eudicotyledons</taxon>
        <taxon>Gunneridae</taxon>
        <taxon>Pentapetalae</taxon>
        <taxon>asterids</taxon>
        <taxon>lamiids</taxon>
        <taxon>Solanales</taxon>
        <taxon>Solanaceae</taxon>
        <taxon>Solanoideae</taxon>
        <taxon>Solaneae</taxon>
        <taxon>Solanum</taxon>
    </lineage>
</organism>
<dbReference type="PANTHER" id="PTHR31580:SF5">
    <property type="entry name" value="FILAMENT-LIKE PLANT PROTEIN 1-RELATED"/>
    <property type="match status" value="1"/>
</dbReference>
<dbReference type="Proteomes" id="UP001371456">
    <property type="component" value="Unassembled WGS sequence"/>
</dbReference>
<keyword evidence="7" id="KW-0809">Transit peptide</keyword>
<dbReference type="EMBL" id="JBANQN010000011">
    <property type="protein sequence ID" value="KAK6775675.1"/>
    <property type="molecule type" value="Genomic_DNA"/>
</dbReference>
<dbReference type="GO" id="GO:0051537">
    <property type="term" value="F:2 iron, 2 sulfur cluster binding"/>
    <property type="evidence" value="ECO:0007669"/>
    <property type="project" value="UniProtKB-KW"/>
</dbReference>
<dbReference type="InterPro" id="IPR036922">
    <property type="entry name" value="Rieske_2Fe-2S_sf"/>
</dbReference>
<dbReference type="Gene3D" id="3.90.380.10">
    <property type="entry name" value="Naphthalene 1,2-dioxygenase Alpha Subunit, Chain A, domain 1"/>
    <property type="match status" value="1"/>
</dbReference>
<dbReference type="Pfam" id="PF05911">
    <property type="entry name" value="FPP"/>
    <property type="match status" value="4"/>
</dbReference>
<dbReference type="PANTHER" id="PTHR31580">
    <property type="entry name" value="FILAMENT-LIKE PLANT PROTEIN 4"/>
    <property type="match status" value="1"/>
</dbReference>
<evidence type="ECO:0000256" key="6">
    <source>
        <dbReference type="ARBA" id="ARBA00022723"/>
    </source>
</evidence>
<feature type="compositionally biased region" description="Basic and acidic residues" evidence="13">
    <location>
        <begin position="36"/>
        <end position="54"/>
    </location>
</feature>
<evidence type="ECO:0000256" key="8">
    <source>
        <dbReference type="ARBA" id="ARBA00023002"/>
    </source>
</evidence>
<feature type="coiled-coil region" evidence="12">
    <location>
        <begin position="107"/>
        <end position="194"/>
    </location>
</feature>
<feature type="compositionally biased region" description="Low complexity" evidence="13">
    <location>
        <begin position="831"/>
        <end position="843"/>
    </location>
</feature>
<evidence type="ECO:0000313" key="16">
    <source>
        <dbReference type="Proteomes" id="UP001371456"/>
    </source>
</evidence>
<keyword evidence="11 12" id="KW-0175">Coiled coil</keyword>
<dbReference type="GO" id="GO:0010277">
    <property type="term" value="F:chlorophyllide a oxygenase activity"/>
    <property type="evidence" value="ECO:0007669"/>
    <property type="project" value="InterPro"/>
</dbReference>
<evidence type="ECO:0000256" key="7">
    <source>
        <dbReference type="ARBA" id="ARBA00022946"/>
    </source>
</evidence>
<evidence type="ECO:0000256" key="4">
    <source>
        <dbReference type="ARBA" id="ARBA00022640"/>
    </source>
</evidence>
<comment type="similarity">
    <text evidence="2">Belongs to the FPP family.</text>
</comment>
<accession>A0AAN8Y136</accession>
<evidence type="ECO:0000256" key="13">
    <source>
        <dbReference type="SAM" id="MobiDB-lite"/>
    </source>
</evidence>
<dbReference type="PROSITE" id="PS51296">
    <property type="entry name" value="RIESKE"/>
    <property type="match status" value="1"/>
</dbReference>
<evidence type="ECO:0000256" key="10">
    <source>
        <dbReference type="ARBA" id="ARBA00023014"/>
    </source>
</evidence>
<dbReference type="InterPro" id="IPR013626">
    <property type="entry name" value="PaO"/>
</dbReference>
<evidence type="ECO:0000256" key="5">
    <source>
        <dbReference type="ARBA" id="ARBA00022714"/>
    </source>
</evidence>
<reference evidence="15 16" key="1">
    <citation type="submission" date="2024-02" db="EMBL/GenBank/DDBJ databases">
        <title>de novo genome assembly of Solanum bulbocastanum strain 11H21.</title>
        <authorList>
            <person name="Hosaka A.J."/>
        </authorList>
    </citation>
    <scope>NUCLEOTIDE SEQUENCE [LARGE SCALE GENOMIC DNA]</scope>
    <source>
        <tissue evidence="15">Young leaves</tissue>
    </source>
</reference>
<evidence type="ECO:0000256" key="11">
    <source>
        <dbReference type="ARBA" id="ARBA00023054"/>
    </source>
</evidence>
<dbReference type="Pfam" id="PF08417">
    <property type="entry name" value="PaO"/>
    <property type="match status" value="1"/>
</dbReference>
<proteinExistence type="inferred from homology"/>
<dbReference type="InterPro" id="IPR008587">
    <property type="entry name" value="FPP_plant"/>
</dbReference>
<dbReference type="Gene3D" id="2.102.10.10">
    <property type="entry name" value="Rieske [2Fe-2S] iron-sulphur domain"/>
    <property type="match status" value="1"/>
</dbReference>
<feature type="compositionally biased region" description="Low complexity" evidence="13">
    <location>
        <begin position="23"/>
        <end position="35"/>
    </location>
</feature>
<dbReference type="InterPro" id="IPR015881">
    <property type="entry name" value="ARHD_Rieske_2Fe_2S"/>
</dbReference>
<dbReference type="GO" id="GO:0009507">
    <property type="term" value="C:chloroplast"/>
    <property type="evidence" value="ECO:0007669"/>
    <property type="project" value="UniProtKB-SubCell"/>
</dbReference>
<comment type="subcellular location">
    <subcellularLocation>
        <location evidence="1">Plastid</location>
        <location evidence="1">Chloroplast</location>
    </subcellularLocation>
</comment>
<keyword evidence="9" id="KW-0408">Iron</keyword>
<feature type="coiled-coil region" evidence="12">
    <location>
        <begin position="402"/>
        <end position="520"/>
    </location>
</feature>
<evidence type="ECO:0000313" key="15">
    <source>
        <dbReference type="EMBL" id="KAK6775675.1"/>
    </source>
</evidence>
<feature type="region of interest" description="Disordered" evidence="13">
    <location>
        <begin position="1"/>
        <end position="67"/>
    </location>
</feature>
<keyword evidence="8" id="KW-0560">Oxidoreductase</keyword>
<evidence type="ECO:0000259" key="14">
    <source>
        <dbReference type="PROSITE" id="PS51296"/>
    </source>
</evidence>
<dbReference type="CDD" id="cd04337">
    <property type="entry name" value="Rieske_RO_Alpha_Cao"/>
    <property type="match status" value="1"/>
</dbReference>
<feature type="coiled-coil region" evidence="12">
    <location>
        <begin position="777"/>
        <end position="804"/>
    </location>
</feature>
<dbReference type="PROSITE" id="PS00570">
    <property type="entry name" value="RING_HYDROXYL_ALPHA"/>
    <property type="match status" value="1"/>
</dbReference>
<dbReference type="GO" id="GO:0005506">
    <property type="term" value="F:iron ion binding"/>
    <property type="evidence" value="ECO:0007669"/>
    <property type="project" value="InterPro"/>
</dbReference>
<gene>
    <name evidence="15" type="ORF">RDI58_026676</name>
</gene>
<evidence type="ECO:0000256" key="3">
    <source>
        <dbReference type="ARBA" id="ARBA00022528"/>
    </source>
</evidence>
<name>A0AAN8Y136_SOLBU</name>
<evidence type="ECO:0000256" key="1">
    <source>
        <dbReference type="ARBA" id="ARBA00004229"/>
    </source>
</evidence>
<feature type="region of interest" description="Disordered" evidence="13">
    <location>
        <begin position="830"/>
        <end position="861"/>
    </location>
</feature>
<feature type="domain" description="Rieske" evidence="14">
    <location>
        <begin position="875"/>
        <end position="975"/>
    </location>
</feature>
<feature type="compositionally biased region" description="Low complexity" evidence="13">
    <location>
        <begin position="627"/>
        <end position="644"/>
    </location>
</feature>